<dbReference type="EMBL" id="SWKV01000021">
    <property type="protein sequence ID" value="KAF3041327.1"/>
    <property type="molecule type" value="Genomic_DNA"/>
</dbReference>
<keyword evidence="3 6" id="KW-1133">Transmembrane helix</keyword>
<name>A0A9P5C2I3_9PLEO</name>
<dbReference type="Pfam" id="PF03619">
    <property type="entry name" value="Solute_trans_a"/>
    <property type="match status" value="1"/>
</dbReference>
<feature type="transmembrane region" description="Helical" evidence="6">
    <location>
        <begin position="86"/>
        <end position="105"/>
    </location>
</feature>
<proteinExistence type="predicted"/>
<keyword evidence="4 6" id="KW-0472">Membrane</keyword>
<dbReference type="AlphaFoldDB" id="A0A9P5C2I3"/>
<evidence type="ECO:0000256" key="4">
    <source>
        <dbReference type="ARBA" id="ARBA00023136"/>
    </source>
</evidence>
<evidence type="ECO:0000313" key="7">
    <source>
        <dbReference type="EMBL" id="KAF3041327.1"/>
    </source>
</evidence>
<feature type="region of interest" description="Disordered" evidence="5">
    <location>
        <begin position="357"/>
        <end position="394"/>
    </location>
</feature>
<keyword evidence="2 6" id="KW-0812">Transmembrane</keyword>
<evidence type="ECO:0000313" key="8">
    <source>
        <dbReference type="Proteomes" id="UP000758155"/>
    </source>
</evidence>
<dbReference type="GO" id="GO:0016020">
    <property type="term" value="C:membrane"/>
    <property type="evidence" value="ECO:0007669"/>
    <property type="project" value="UniProtKB-SubCell"/>
</dbReference>
<dbReference type="Proteomes" id="UP000758155">
    <property type="component" value="Unassembled WGS sequence"/>
</dbReference>
<dbReference type="OrthoDB" id="5348404at2759"/>
<feature type="transmembrane region" description="Helical" evidence="6">
    <location>
        <begin position="240"/>
        <end position="265"/>
    </location>
</feature>
<feature type="transmembrane region" description="Helical" evidence="6">
    <location>
        <begin position="168"/>
        <end position="193"/>
    </location>
</feature>
<evidence type="ECO:0000256" key="3">
    <source>
        <dbReference type="ARBA" id="ARBA00022989"/>
    </source>
</evidence>
<gene>
    <name evidence="7" type="ORF">E8E12_006319</name>
</gene>
<evidence type="ECO:0000256" key="2">
    <source>
        <dbReference type="ARBA" id="ARBA00022692"/>
    </source>
</evidence>
<evidence type="ECO:0000256" key="1">
    <source>
        <dbReference type="ARBA" id="ARBA00004141"/>
    </source>
</evidence>
<protein>
    <submittedName>
        <fullName evidence="7">Uncharacterized protein</fullName>
    </submittedName>
</protein>
<evidence type="ECO:0000256" key="6">
    <source>
        <dbReference type="SAM" id="Phobius"/>
    </source>
</evidence>
<dbReference type="PANTHER" id="PTHR23423">
    <property type="entry name" value="ORGANIC SOLUTE TRANSPORTER-RELATED"/>
    <property type="match status" value="1"/>
</dbReference>
<accession>A0A9P5C2I3</accession>
<feature type="transmembrane region" description="Helical" evidence="6">
    <location>
        <begin position="117"/>
        <end position="137"/>
    </location>
</feature>
<keyword evidence="8" id="KW-1185">Reference proteome</keyword>
<feature type="transmembrane region" description="Helical" evidence="6">
    <location>
        <begin position="205"/>
        <end position="228"/>
    </location>
</feature>
<feature type="compositionally biased region" description="Gly residues" evidence="5">
    <location>
        <begin position="383"/>
        <end position="394"/>
    </location>
</feature>
<reference evidence="7" key="1">
    <citation type="submission" date="2019-04" db="EMBL/GenBank/DDBJ databases">
        <title>Sequencing of skin fungus with MAO and IRED activity.</title>
        <authorList>
            <person name="Marsaioli A.J."/>
            <person name="Bonatto J.M.C."/>
            <person name="Reis Junior O."/>
        </authorList>
    </citation>
    <scope>NUCLEOTIDE SEQUENCE</scope>
    <source>
        <strain evidence="7">28M1</strain>
    </source>
</reference>
<dbReference type="InterPro" id="IPR005178">
    <property type="entry name" value="Ostalpha/TMEM184C"/>
</dbReference>
<sequence>MEAFEINLVSRKNHINTSSIIDSATSHVCPSEIDGPAIVPIIGSYTFHELATVASGACGLFSLLICAFVIAGHATNYSFPVQQRQIIRIVLLIPWVSLFSFLIVLEEKAGVYIVESLDFGCAIALSAFLLLMCDFVLEHPDGFDDLFGAGARSCGALQTNGPAWLKRIWYGVLQFIPTSVIIWIGTIVALAVGQYCRQSNSVHFAHLWITIFKFVVTTVSILCCLRFYSRMKPKLLQHKILLKLFTFKSIIGLNVAQTFVINILAGHGTLTPNKYMTYHDINDGLASLILACEMPFFAVLMLFAFPSKPYKNSNKAAPVGPIKAIVQALDIRDLLGAIVRGPMRLVREQEREIRREGSVKMEVQGGRSGSEGLEDLRDEETGYKGGDGRIGVAE</sequence>
<feature type="transmembrane region" description="Helical" evidence="6">
    <location>
        <begin position="285"/>
        <end position="305"/>
    </location>
</feature>
<comment type="subcellular location">
    <subcellularLocation>
        <location evidence="1">Membrane</location>
        <topology evidence="1">Multi-pass membrane protein</topology>
    </subcellularLocation>
</comment>
<dbReference type="SMART" id="SM01417">
    <property type="entry name" value="Solute_trans_a"/>
    <property type="match status" value="1"/>
</dbReference>
<organism evidence="7 8">
    <name type="scientific">Didymella heteroderae</name>
    <dbReference type="NCBI Taxonomy" id="1769908"/>
    <lineage>
        <taxon>Eukaryota</taxon>
        <taxon>Fungi</taxon>
        <taxon>Dikarya</taxon>
        <taxon>Ascomycota</taxon>
        <taxon>Pezizomycotina</taxon>
        <taxon>Dothideomycetes</taxon>
        <taxon>Pleosporomycetidae</taxon>
        <taxon>Pleosporales</taxon>
        <taxon>Pleosporineae</taxon>
        <taxon>Didymellaceae</taxon>
        <taxon>Didymella</taxon>
    </lineage>
</organism>
<feature type="transmembrane region" description="Helical" evidence="6">
    <location>
        <begin position="53"/>
        <end position="74"/>
    </location>
</feature>
<evidence type="ECO:0000256" key="5">
    <source>
        <dbReference type="SAM" id="MobiDB-lite"/>
    </source>
</evidence>
<comment type="caution">
    <text evidence="7">The sequence shown here is derived from an EMBL/GenBank/DDBJ whole genome shotgun (WGS) entry which is preliminary data.</text>
</comment>